<proteinExistence type="predicted"/>
<dbReference type="EMBL" id="AYSO01000010">
    <property type="protein sequence ID" value="KIE48321.1"/>
    <property type="molecule type" value="Genomic_DNA"/>
</dbReference>
<dbReference type="AlphaFoldDB" id="A0A0C1RD56"/>
<evidence type="ECO:0000256" key="1">
    <source>
        <dbReference type="SAM" id="SignalP"/>
    </source>
</evidence>
<sequence>MKKLLSILCILFSFSLIGCTKEKSETINPDDIAKDVVIKYYTFDKDRIDLYAKLGIDGVTSAESADKLHSPIKDYFEENLYLITISEKIIISQLESSHRDKYTLEVKDATLIKVNSSEEGIYDYEYTGTLIKKSFENESSEEVPMSGHLKLSNYNDKWTVTSFSSNLPLK</sequence>
<protein>
    <submittedName>
        <fullName evidence="2">Putative lipoprotein</fullName>
    </submittedName>
</protein>
<dbReference type="PROSITE" id="PS51257">
    <property type="entry name" value="PROKAR_LIPOPROTEIN"/>
    <property type="match status" value="1"/>
</dbReference>
<comment type="caution">
    <text evidence="2">The sequence shown here is derived from an EMBL/GenBank/DDBJ whole genome shotgun (WGS) entry which is preliminary data.</text>
</comment>
<accession>A0A0C1RD56</accession>
<keyword evidence="3" id="KW-1185">Reference proteome</keyword>
<evidence type="ECO:0000313" key="2">
    <source>
        <dbReference type="EMBL" id="KIE48321.1"/>
    </source>
</evidence>
<organism evidence="2 3">
    <name type="scientific">Clostridium argentinense CDC 2741</name>
    <dbReference type="NCBI Taxonomy" id="1418104"/>
    <lineage>
        <taxon>Bacteria</taxon>
        <taxon>Bacillati</taxon>
        <taxon>Bacillota</taxon>
        <taxon>Clostridia</taxon>
        <taxon>Eubacteriales</taxon>
        <taxon>Clostridiaceae</taxon>
        <taxon>Clostridium</taxon>
    </lineage>
</organism>
<dbReference type="Proteomes" id="UP000031366">
    <property type="component" value="Unassembled WGS sequence"/>
</dbReference>
<evidence type="ECO:0000313" key="3">
    <source>
        <dbReference type="Proteomes" id="UP000031366"/>
    </source>
</evidence>
<name>A0A0C1RD56_9CLOT</name>
<gene>
    <name evidence="2" type="ORF">U732_4127</name>
</gene>
<feature type="chain" id="PRO_5038551735" evidence="1">
    <location>
        <begin position="19"/>
        <end position="170"/>
    </location>
</feature>
<keyword evidence="1" id="KW-0732">Signal</keyword>
<keyword evidence="2" id="KW-0449">Lipoprotein</keyword>
<reference evidence="2 3" key="1">
    <citation type="journal article" date="2015" name="Infect. Genet. Evol.">
        <title>Genomic sequences of six botulinum neurotoxin-producing strains representing three clostridial species illustrate the mobility and diversity of botulinum neurotoxin genes.</title>
        <authorList>
            <person name="Smith T.J."/>
            <person name="Hill K.K."/>
            <person name="Xie G."/>
            <person name="Foley B.T."/>
            <person name="Williamson C.H."/>
            <person name="Foster J.T."/>
            <person name="Johnson S.L."/>
            <person name="Chertkov O."/>
            <person name="Teshima H."/>
            <person name="Gibbons H.S."/>
            <person name="Johnsky L.A."/>
            <person name="Karavis M.A."/>
            <person name="Smith L.A."/>
        </authorList>
    </citation>
    <scope>NUCLEOTIDE SEQUENCE [LARGE SCALE GENOMIC DNA]</scope>
    <source>
        <strain evidence="2 3">CDC 2741</strain>
    </source>
</reference>
<feature type="signal peptide" evidence="1">
    <location>
        <begin position="1"/>
        <end position="18"/>
    </location>
</feature>
<dbReference type="RefSeq" id="WP_039629927.1">
    <property type="nucleotide sequence ID" value="NZ_AYSO01000010.1"/>
</dbReference>